<organism evidence="2">
    <name type="scientific">hydrothermal vent metagenome</name>
    <dbReference type="NCBI Taxonomy" id="652676"/>
    <lineage>
        <taxon>unclassified sequences</taxon>
        <taxon>metagenomes</taxon>
        <taxon>ecological metagenomes</taxon>
    </lineage>
</organism>
<reference evidence="2" key="1">
    <citation type="submission" date="2018-06" db="EMBL/GenBank/DDBJ databases">
        <authorList>
            <person name="Zhirakovskaya E."/>
        </authorList>
    </citation>
    <scope>NUCLEOTIDE SEQUENCE</scope>
</reference>
<gene>
    <name evidence="2" type="ORF">MNBD_GAMMA14-1760</name>
</gene>
<accession>A0A3B0YSV5</accession>
<dbReference type="Pfam" id="PF04102">
    <property type="entry name" value="SlyX"/>
    <property type="match status" value="1"/>
</dbReference>
<sequence length="71" mass="8081">MSPNDPQARIESLEIRLAHQEAAIEELTHTLLKQEQRLRESAQTLERLELQVRALTPADGAPVTDEKPPHY</sequence>
<dbReference type="AlphaFoldDB" id="A0A3B0YSV5"/>
<dbReference type="EMBL" id="UOFM01000297">
    <property type="protein sequence ID" value="VAW79173.1"/>
    <property type="molecule type" value="Genomic_DNA"/>
</dbReference>
<evidence type="ECO:0000256" key="1">
    <source>
        <dbReference type="SAM" id="Coils"/>
    </source>
</evidence>
<dbReference type="PANTHER" id="PTHR36508">
    <property type="entry name" value="PROTEIN SLYX"/>
    <property type="match status" value="1"/>
</dbReference>
<evidence type="ECO:0008006" key="3">
    <source>
        <dbReference type="Google" id="ProtNLM"/>
    </source>
</evidence>
<evidence type="ECO:0000313" key="2">
    <source>
        <dbReference type="EMBL" id="VAW79173.1"/>
    </source>
</evidence>
<dbReference type="Gene3D" id="1.20.5.300">
    <property type="match status" value="1"/>
</dbReference>
<feature type="coiled-coil region" evidence="1">
    <location>
        <begin position="10"/>
        <end position="51"/>
    </location>
</feature>
<name>A0A3B0YSV5_9ZZZZ</name>
<proteinExistence type="predicted"/>
<dbReference type="InterPro" id="IPR007236">
    <property type="entry name" value="SlyX"/>
</dbReference>
<dbReference type="PANTHER" id="PTHR36508:SF1">
    <property type="entry name" value="PROTEIN SLYX"/>
    <property type="match status" value="1"/>
</dbReference>
<keyword evidence="1" id="KW-0175">Coiled coil</keyword>
<protein>
    <recommendedName>
        <fullName evidence="3">SlyX protein</fullName>
    </recommendedName>
</protein>